<dbReference type="PANTHER" id="PTHR30547">
    <property type="entry name" value="UNCHARACTERIZED PROTEIN YHCG-RELATED"/>
    <property type="match status" value="1"/>
</dbReference>
<evidence type="ECO:0000259" key="2">
    <source>
        <dbReference type="Pfam" id="PF17761"/>
    </source>
</evidence>
<sequence length="292" mass="33922">MEFEQEGENKAKYGTSLLKKLSKDLTLRLGRGFSRSSLQNMRLFYQRFPICQTVSGKLSWSHYIEIVSIDDELERQFYMVESIKNHWSIRELRRQIDSALFPRLALSKDKEGILKLAQDGQIEETAQDIVKSNYVLEFLGLPEQEKILERDIETALVNHLEQFLLELGKGFAFIGRQVRLTVDNTDYYADLVFYHVVLKRYVIIDLKVGKVKHSDVGQMNLYLGYYALDMNNEDDNPPIGIILGAGRDDTMVKYATYGMDVDLFISKYQLYLPDVEELRNLVKSEFEELDAE</sequence>
<dbReference type="InterPro" id="IPR053148">
    <property type="entry name" value="PD-DEXK-like_domain"/>
</dbReference>
<dbReference type="Proteomes" id="UP000475928">
    <property type="component" value="Unassembled WGS sequence"/>
</dbReference>
<accession>A0A6A0B4E3</accession>
<dbReference type="EMBL" id="BLLH01000002">
    <property type="protein sequence ID" value="GFH40229.1"/>
    <property type="molecule type" value="Genomic_DNA"/>
</dbReference>
<feature type="domain" description="YhcG N-terminal" evidence="2">
    <location>
        <begin position="4"/>
        <end position="103"/>
    </location>
</feature>
<evidence type="ECO:0000313" key="3">
    <source>
        <dbReference type="EMBL" id="GFH40229.1"/>
    </source>
</evidence>
<name>A0A6A0B4E3_9LACT</name>
<dbReference type="AlphaFoldDB" id="A0A6A0B4E3"/>
<evidence type="ECO:0000313" key="4">
    <source>
        <dbReference type="Proteomes" id="UP000475928"/>
    </source>
</evidence>
<dbReference type="Gene3D" id="3.40.1350.10">
    <property type="match status" value="1"/>
</dbReference>
<feature type="domain" description="YhcG PDDEXK nuclease" evidence="1">
    <location>
        <begin position="127"/>
        <end position="280"/>
    </location>
</feature>
<dbReference type="InterPro" id="IPR009362">
    <property type="entry name" value="YhcG_C"/>
</dbReference>
<gene>
    <name evidence="3" type="ORF">Hs20B_06270</name>
</gene>
<keyword evidence="4" id="KW-1185">Reference proteome</keyword>
<evidence type="ECO:0000259" key="1">
    <source>
        <dbReference type="Pfam" id="PF06250"/>
    </source>
</evidence>
<comment type="caution">
    <text evidence="3">The sequence shown here is derived from an EMBL/GenBank/DDBJ whole genome shotgun (WGS) entry which is preliminary data.</text>
</comment>
<dbReference type="PANTHER" id="PTHR30547:SF5">
    <property type="entry name" value="NUCLEASE YHCG-RELATED"/>
    <property type="match status" value="1"/>
</dbReference>
<dbReference type="Pfam" id="PF06250">
    <property type="entry name" value="YhcG_C"/>
    <property type="match status" value="1"/>
</dbReference>
<dbReference type="InterPro" id="IPR011856">
    <property type="entry name" value="tRNA_endonuc-like_dom_sf"/>
</dbReference>
<organism evidence="3 4">
    <name type="scientific">Pseudolactococcus insecticola</name>
    <dbReference type="NCBI Taxonomy" id="2709158"/>
    <lineage>
        <taxon>Bacteria</taxon>
        <taxon>Bacillati</taxon>
        <taxon>Bacillota</taxon>
        <taxon>Bacilli</taxon>
        <taxon>Lactobacillales</taxon>
        <taxon>Streptococcaceae</taxon>
        <taxon>Pseudolactococcus</taxon>
    </lineage>
</organism>
<dbReference type="GO" id="GO:0003676">
    <property type="term" value="F:nucleic acid binding"/>
    <property type="evidence" value="ECO:0007669"/>
    <property type="project" value="InterPro"/>
</dbReference>
<protein>
    <submittedName>
        <fullName evidence="3">DUF1016 domain-containing protein</fullName>
    </submittedName>
</protein>
<dbReference type="InterPro" id="IPR041527">
    <property type="entry name" value="YhcG_N"/>
</dbReference>
<reference evidence="3 4" key="1">
    <citation type="submission" date="2020-02" db="EMBL/GenBank/DDBJ databases">
        <title>Draft genome sequence of Lactococcus sp. Hs20B0-1.</title>
        <authorList>
            <person name="Noda S."/>
            <person name="Yuki M."/>
            <person name="Ohkuma M."/>
        </authorList>
    </citation>
    <scope>NUCLEOTIDE SEQUENCE [LARGE SCALE GENOMIC DNA]</scope>
    <source>
        <strain evidence="3 4">Hs20B0-1</strain>
    </source>
</reference>
<proteinExistence type="predicted"/>
<dbReference type="Pfam" id="PF17761">
    <property type="entry name" value="DUF1016_N"/>
    <property type="match status" value="1"/>
</dbReference>